<feature type="compositionally biased region" description="Basic and acidic residues" evidence="1">
    <location>
        <begin position="332"/>
        <end position="366"/>
    </location>
</feature>
<dbReference type="RefSeq" id="XP_005832347.1">
    <property type="nucleotide sequence ID" value="XM_005832290.1"/>
</dbReference>
<dbReference type="AlphaFoldDB" id="L1JAN9"/>
<organism evidence="2">
    <name type="scientific">Guillardia theta (strain CCMP2712)</name>
    <name type="common">Cryptophyte</name>
    <dbReference type="NCBI Taxonomy" id="905079"/>
    <lineage>
        <taxon>Eukaryota</taxon>
        <taxon>Cryptophyceae</taxon>
        <taxon>Pyrenomonadales</taxon>
        <taxon>Geminigeraceae</taxon>
        <taxon>Guillardia</taxon>
    </lineage>
</organism>
<sequence length="397" mass="44794">MEASKGRGAASDQQARKGPIRYTGIVIALDSKYLGITSKEHALSKQDEMSTMIAHALQCEEQCQTDQIMVKAEDDAILVTMLDAVGPSAKSAKVLSQELLMQAFNPMSELYTVAKELFKEKRGARSEVKASQSASMLVEKSELDQLSQLMKDATSLSSLIELEVKELRSQLGSSVFQANGSQNAHHGSDLQSKLLEFENETDVMKRLESLREVSHQQSQHRATILSHFERALADTQADLKAKFARTPDHHGDRTQEKFAYFSDPRHNSKHETYPSFFSSPSVSNISSIRRRPWSTVEESSERQILKAKLPFRTEWEHQQDLADIKQKLDEVIPSSRFHDRSQKDSKDTRPSKDPHRDPLPDEKQEDTQDDFLQVVDERVSKLLGALDSVRKSLSPSK</sequence>
<proteinExistence type="predicted"/>
<accession>L1JAN9</accession>
<reference evidence="4" key="2">
    <citation type="submission" date="2012-11" db="EMBL/GenBank/DDBJ databases">
        <authorList>
            <person name="Kuo A."/>
            <person name="Curtis B.A."/>
            <person name="Tanifuji G."/>
            <person name="Burki F."/>
            <person name="Gruber A."/>
            <person name="Irimia M."/>
            <person name="Maruyama S."/>
            <person name="Arias M.C."/>
            <person name="Ball S.G."/>
            <person name="Gile G.H."/>
            <person name="Hirakawa Y."/>
            <person name="Hopkins J.F."/>
            <person name="Rensing S.A."/>
            <person name="Schmutz J."/>
            <person name="Symeonidi A."/>
            <person name="Elias M."/>
            <person name="Eveleigh R.J."/>
            <person name="Herman E.K."/>
            <person name="Klute M.J."/>
            <person name="Nakayama T."/>
            <person name="Obornik M."/>
            <person name="Reyes-Prieto A."/>
            <person name="Armbrust E.V."/>
            <person name="Aves S.J."/>
            <person name="Beiko R.G."/>
            <person name="Coutinho P."/>
            <person name="Dacks J.B."/>
            <person name="Durnford D.G."/>
            <person name="Fast N.M."/>
            <person name="Green B.R."/>
            <person name="Grisdale C."/>
            <person name="Hempe F."/>
            <person name="Henrissat B."/>
            <person name="Hoppner M.P."/>
            <person name="Ishida K.-I."/>
            <person name="Kim E."/>
            <person name="Koreny L."/>
            <person name="Kroth P.G."/>
            <person name="Liu Y."/>
            <person name="Malik S.-B."/>
            <person name="Maier U.G."/>
            <person name="McRose D."/>
            <person name="Mock T."/>
            <person name="Neilson J.A."/>
            <person name="Onodera N.T."/>
            <person name="Poole A.M."/>
            <person name="Pritham E.J."/>
            <person name="Richards T.A."/>
            <person name="Rocap G."/>
            <person name="Roy S.W."/>
            <person name="Sarai C."/>
            <person name="Schaack S."/>
            <person name="Shirato S."/>
            <person name="Slamovits C.H."/>
            <person name="Spencer D.F."/>
            <person name="Suzuki S."/>
            <person name="Worden A.Z."/>
            <person name="Zauner S."/>
            <person name="Barry K."/>
            <person name="Bell C."/>
            <person name="Bharti A.K."/>
            <person name="Crow J.A."/>
            <person name="Grimwood J."/>
            <person name="Kramer R."/>
            <person name="Lindquist E."/>
            <person name="Lucas S."/>
            <person name="Salamov A."/>
            <person name="McFadden G.I."/>
            <person name="Lane C.E."/>
            <person name="Keeling P.J."/>
            <person name="Gray M.W."/>
            <person name="Grigoriev I.V."/>
            <person name="Archibald J.M."/>
        </authorList>
    </citation>
    <scope>NUCLEOTIDE SEQUENCE</scope>
    <source>
        <strain evidence="4">CCMP2712</strain>
    </source>
</reference>
<evidence type="ECO:0000313" key="2">
    <source>
        <dbReference type="EMBL" id="EKX45367.1"/>
    </source>
</evidence>
<feature type="region of interest" description="Disordered" evidence="1">
    <location>
        <begin position="332"/>
        <end position="371"/>
    </location>
</feature>
<dbReference type="KEGG" id="gtt:GUITHDRAFT_163256"/>
<keyword evidence="4" id="KW-1185">Reference proteome</keyword>
<dbReference type="HOGENOM" id="CLU_695328_0_0_1"/>
<dbReference type="PaxDb" id="55529-EKX45367"/>
<reference evidence="3" key="3">
    <citation type="submission" date="2016-03" db="UniProtKB">
        <authorList>
            <consortium name="EnsemblProtists"/>
        </authorList>
    </citation>
    <scope>IDENTIFICATION</scope>
</reference>
<evidence type="ECO:0000313" key="3">
    <source>
        <dbReference type="EnsemblProtists" id="EKX45367"/>
    </source>
</evidence>
<reference evidence="2 4" key="1">
    <citation type="journal article" date="2012" name="Nature">
        <title>Algal genomes reveal evolutionary mosaicism and the fate of nucleomorphs.</title>
        <authorList>
            <consortium name="DOE Joint Genome Institute"/>
            <person name="Curtis B.A."/>
            <person name="Tanifuji G."/>
            <person name="Burki F."/>
            <person name="Gruber A."/>
            <person name="Irimia M."/>
            <person name="Maruyama S."/>
            <person name="Arias M.C."/>
            <person name="Ball S.G."/>
            <person name="Gile G.H."/>
            <person name="Hirakawa Y."/>
            <person name="Hopkins J.F."/>
            <person name="Kuo A."/>
            <person name="Rensing S.A."/>
            <person name="Schmutz J."/>
            <person name="Symeonidi A."/>
            <person name="Elias M."/>
            <person name="Eveleigh R.J."/>
            <person name="Herman E.K."/>
            <person name="Klute M.J."/>
            <person name="Nakayama T."/>
            <person name="Obornik M."/>
            <person name="Reyes-Prieto A."/>
            <person name="Armbrust E.V."/>
            <person name="Aves S.J."/>
            <person name="Beiko R.G."/>
            <person name="Coutinho P."/>
            <person name="Dacks J.B."/>
            <person name="Durnford D.G."/>
            <person name="Fast N.M."/>
            <person name="Green B.R."/>
            <person name="Grisdale C.J."/>
            <person name="Hempel F."/>
            <person name="Henrissat B."/>
            <person name="Hoppner M.P."/>
            <person name="Ishida K."/>
            <person name="Kim E."/>
            <person name="Koreny L."/>
            <person name="Kroth P.G."/>
            <person name="Liu Y."/>
            <person name="Malik S.B."/>
            <person name="Maier U.G."/>
            <person name="McRose D."/>
            <person name="Mock T."/>
            <person name="Neilson J.A."/>
            <person name="Onodera N.T."/>
            <person name="Poole A.M."/>
            <person name="Pritham E.J."/>
            <person name="Richards T.A."/>
            <person name="Rocap G."/>
            <person name="Roy S.W."/>
            <person name="Sarai C."/>
            <person name="Schaack S."/>
            <person name="Shirato S."/>
            <person name="Slamovits C.H."/>
            <person name="Spencer D.F."/>
            <person name="Suzuki S."/>
            <person name="Worden A.Z."/>
            <person name="Zauner S."/>
            <person name="Barry K."/>
            <person name="Bell C."/>
            <person name="Bharti A.K."/>
            <person name="Crow J.A."/>
            <person name="Grimwood J."/>
            <person name="Kramer R."/>
            <person name="Lindquist E."/>
            <person name="Lucas S."/>
            <person name="Salamov A."/>
            <person name="McFadden G.I."/>
            <person name="Lane C.E."/>
            <person name="Keeling P.J."/>
            <person name="Gray M.W."/>
            <person name="Grigoriev I.V."/>
            <person name="Archibald J.M."/>
        </authorList>
    </citation>
    <scope>NUCLEOTIDE SEQUENCE</scope>
    <source>
        <strain evidence="2 4">CCMP2712</strain>
    </source>
</reference>
<dbReference type="Proteomes" id="UP000011087">
    <property type="component" value="Unassembled WGS sequence"/>
</dbReference>
<evidence type="ECO:0000256" key="1">
    <source>
        <dbReference type="SAM" id="MobiDB-lite"/>
    </source>
</evidence>
<evidence type="ECO:0000313" key="4">
    <source>
        <dbReference type="Proteomes" id="UP000011087"/>
    </source>
</evidence>
<gene>
    <name evidence="2" type="ORF">GUITHDRAFT_163256</name>
</gene>
<dbReference type="GeneID" id="17302128"/>
<protein>
    <submittedName>
        <fullName evidence="2 3">Uncharacterized protein</fullName>
    </submittedName>
</protein>
<name>L1JAN9_GUITC</name>
<dbReference type="EnsemblProtists" id="EKX45367">
    <property type="protein sequence ID" value="EKX45367"/>
    <property type="gene ID" value="GUITHDRAFT_163256"/>
</dbReference>
<dbReference type="EMBL" id="JH992999">
    <property type="protein sequence ID" value="EKX45367.1"/>
    <property type="molecule type" value="Genomic_DNA"/>
</dbReference>